<evidence type="ECO:0000313" key="3">
    <source>
        <dbReference type="Proteomes" id="UP001556367"/>
    </source>
</evidence>
<protein>
    <submittedName>
        <fullName evidence="2">Uncharacterized protein</fullName>
    </submittedName>
</protein>
<organism evidence="2 3">
    <name type="scientific">Hohenbuehelia grisea</name>
    <dbReference type="NCBI Taxonomy" id="104357"/>
    <lineage>
        <taxon>Eukaryota</taxon>
        <taxon>Fungi</taxon>
        <taxon>Dikarya</taxon>
        <taxon>Basidiomycota</taxon>
        <taxon>Agaricomycotina</taxon>
        <taxon>Agaricomycetes</taxon>
        <taxon>Agaricomycetidae</taxon>
        <taxon>Agaricales</taxon>
        <taxon>Pleurotineae</taxon>
        <taxon>Pleurotaceae</taxon>
        <taxon>Hohenbuehelia</taxon>
    </lineage>
</organism>
<sequence length="417" mass="46166">MILEKQPLPNDPTPADAPPSYNDTIPITAPAPVRNFDAKDSLPSPSSLPGSPTPTSLGGQSPLSPGARKSKGSWFSFTTSRAERELRETIKGLVRDLVRLQPADPASYHGILHSCSDACANYTLTLSSILQERYIEDHSPIYWAIVNRQPEEDEDTSTDHVPDWLTTLLSFSIPLTEDTISEIRYACLTTSDQILFQRLRHAPAFSPLSGTDSMILGGEVPVDDIEVENVPGDEGSFAVNFGIVQFHKRMRISKQISLEFIARDRMWRFEFFVMPLDARAPWPTRQGAWCVALSLLDNSSPTWIDSRLLIQEPEPLPEPDGPNYTEGWPPSGSPKPSKPKPTISLRLKSPSHCQLTPLSQDAARRHQRGDSIIMMLEESMMGSSLQYAGTSYIAADGTLRARLEARLAKPEAECIIC</sequence>
<keyword evidence="3" id="KW-1185">Reference proteome</keyword>
<feature type="region of interest" description="Disordered" evidence="1">
    <location>
        <begin position="312"/>
        <end position="345"/>
    </location>
</feature>
<evidence type="ECO:0000256" key="1">
    <source>
        <dbReference type="SAM" id="MobiDB-lite"/>
    </source>
</evidence>
<comment type="caution">
    <text evidence="2">The sequence shown here is derived from an EMBL/GenBank/DDBJ whole genome shotgun (WGS) entry which is preliminary data.</text>
</comment>
<dbReference type="Proteomes" id="UP001556367">
    <property type="component" value="Unassembled WGS sequence"/>
</dbReference>
<feature type="compositionally biased region" description="Low complexity" evidence="1">
    <location>
        <begin position="41"/>
        <end position="62"/>
    </location>
</feature>
<name>A0ABR3JI76_9AGAR</name>
<proteinExistence type="predicted"/>
<evidence type="ECO:0000313" key="2">
    <source>
        <dbReference type="EMBL" id="KAL0955454.1"/>
    </source>
</evidence>
<feature type="region of interest" description="Disordered" evidence="1">
    <location>
        <begin position="1"/>
        <end position="74"/>
    </location>
</feature>
<dbReference type="EMBL" id="JASNQZ010000006">
    <property type="protein sequence ID" value="KAL0955454.1"/>
    <property type="molecule type" value="Genomic_DNA"/>
</dbReference>
<accession>A0ABR3JI76</accession>
<gene>
    <name evidence="2" type="ORF">HGRIS_001696</name>
</gene>
<reference evidence="3" key="1">
    <citation type="submission" date="2024-06" db="EMBL/GenBank/DDBJ databases">
        <title>Multi-omics analyses provide insights into the biosynthesis of the anticancer antibiotic pleurotin in Hohenbuehelia grisea.</title>
        <authorList>
            <person name="Weaver J.A."/>
            <person name="Alberti F."/>
        </authorList>
    </citation>
    <scope>NUCLEOTIDE SEQUENCE [LARGE SCALE GENOMIC DNA]</scope>
    <source>
        <strain evidence="3">T-177</strain>
    </source>
</reference>